<evidence type="ECO:0000313" key="2">
    <source>
        <dbReference type="Proteomes" id="UP000009183"/>
    </source>
</evidence>
<gene>
    <name evidence="1" type="ordered locus">VIT_15s0024g00500</name>
</gene>
<name>D7UB96_VITVI</name>
<organism evidence="1 2">
    <name type="scientific">Vitis vinifera</name>
    <name type="common">Grape</name>
    <dbReference type="NCBI Taxonomy" id="29760"/>
    <lineage>
        <taxon>Eukaryota</taxon>
        <taxon>Viridiplantae</taxon>
        <taxon>Streptophyta</taxon>
        <taxon>Embryophyta</taxon>
        <taxon>Tracheophyta</taxon>
        <taxon>Spermatophyta</taxon>
        <taxon>Magnoliopsida</taxon>
        <taxon>eudicotyledons</taxon>
        <taxon>Gunneridae</taxon>
        <taxon>Pentapetalae</taxon>
        <taxon>rosids</taxon>
        <taxon>Vitales</taxon>
        <taxon>Vitaceae</taxon>
        <taxon>Viteae</taxon>
        <taxon>Vitis</taxon>
    </lineage>
</organism>
<sequence length="37" mass="4344">MKNTTLKTSPQARVLYKKNIFPKTTFPTSPFYSWPHS</sequence>
<dbReference type="Proteomes" id="UP000009183">
    <property type="component" value="Chromosome 15"/>
</dbReference>
<evidence type="ECO:0000313" key="1">
    <source>
        <dbReference type="EMBL" id="CBI40020.3"/>
    </source>
</evidence>
<dbReference type="PaxDb" id="29760-VIT_15s0024g00500.t01"/>
<dbReference type="EMBL" id="FN596748">
    <property type="protein sequence ID" value="CBI40020.3"/>
    <property type="molecule type" value="Genomic_DNA"/>
</dbReference>
<dbReference type="AlphaFoldDB" id="D7UB96"/>
<protein>
    <submittedName>
        <fullName evidence="1">Uncharacterized protein</fullName>
    </submittedName>
</protein>
<reference evidence="2" key="1">
    <citation type="journal article" date="2007" name="Nature">
        <title>The grapevine genome sequence suggests ancestral hexaploidization in major angiosperm phyla.</title>
        <authorList>
            <consortium name="The French-Italian Public Consortium for Grapevine Genome Characterization."/>
            <person name="Jaillon O."/>
            <person name="Aury J.-M."/>
            <person name="Noel B."/>
            <person name="Policriti A."/>
            <person name="Clepet C."/>
            <person name="Casagrande A."/>
            <person name="Choisne N."/>
            <person name="Aubourg S."/>
            <person name="Vitulo N."/>
            <person name="Jubin C."/>
            <person name="Vezzi A."/>
            <person name="Legeai F."/>
            <person name="Hugueney P."/>
            <person name="Dasilva C."/>
            <person name="Horner D."/>
            <person name="Mica E."/>
            <person name="Jublot D."/>
            <person name="Poulain J."/>
            <person name="Bruyere C."/>
            <person name="Billault A."/>
            <person name="Segurens B."/>
            <person name="Gouyvenoux M."/>
            <person name="Ugarte E."/>
            <person name="Cattonaro F."/>
            <person name="Anthouard V."/>
            <person name="Vico V."/>
            <person name="Del Fabbro C."/>
            <person name="Alaux M."/>
            <person name="Di Gaspero G."/>
            <person name="Dumas V."/>
            <person name="Felice N."/>
            <person name="Paillard S."/>
            <person name="Juman I."/>
            <person name="Moroldo M."/>
            <person name="Scalabrin S."/>
            <person name="Canaguier A."/>
            <person name="Le Clainche I."/>
            <person name="Malacrida G."/>
            <person name="Durand E."/>
            <person name="Pesole G."/>
            <person name="Laucou V."/>
            <person name="Chatelet P."/>
            <person name="Merdinoglu D."/>
            <person name="Delledonne M."/>
            <person name="Pezzotti M."/>
            <person name="Lecharny A."/>
            <person name="Scarpelli C."/>
            <person name="Artiguenave F."/>
            <person name="Pe M.E."/>
            <person name="Valle G."/>
            <person name="Morgante M."/>
            <person name="Caboche M."/>
            <person name="Adam-Blondon A.-F."/>
            <person name="Weissenbach J."/>
            <person name="Quetier F."/>
            <person name="Wincker P."/>
        </authorList>
    </citation>
    <scope>NUCLEOTIDE SEQUENCE [LARGE SCALE GENOMIC DNA]</scope>
    <source>
        <strain evidence="2">cv. Pinot noir / PN40024</strain>
    </source>
</reference>
<dbReference type="HOGENOM" id="CLU_3352101_0_0_1"/>
<keyword evidence="2" id="KW-1185">Reference proteome</keyword>
<accession>D7UB96</accession>
<proteinExistence type="predicted"/>
<dbReference type="InParanoid" id="D7UB96"/>